<proteinExistence type="predicted"/>
<gene>
    <name evidence="2" type="ORF">FSCOSCO3_A030363</name>
</gene>
<sequence length="98" mass="10879">MSDATSVVNNRQVCRSTRDNMECGREQAHAAFNAWKYRLYKPLASWHRNVKLIEKPPDPPTDMTAAATTSNSTGKTSDGPSPDNQVKIDLRATVLSFI</sequence>
<name>A0AAV1NVE2_SCOSC</name>
<keyword evidence="3" id="KW-1185">Reference proteome</keyword>
<dbReference type="Proteomes" id="UP001314229">
    <property type="component" value="Unassembled WGS sequence"/>
</dbReference>
<organism evidence="2 3">
    <name type="scientific">Scomber scombrus</name>
    <name type="common">Atlantic mackerel</name>
    <name type="synonym">Scomber vernalis</name>
    <dbReference type="NCBI Taxonomy" id="13677"/>
    <lineage>
        <taxon>Eukaryota</taxon>
        <taxon>Metazoa</taxon>
        <taxon>Chordata</taxon>
        <taxon>Craniata</taxon>
        <taxon>Vertebrata</taxon>
        <taxon>Euteleostomi</taxon>
        <taxon>Actinopterygii</taxon>
        <taxon>Neopterygii</taxon>
        <taxon>Teleostei</taxon>
        <taxon>Neoteleostei</taxon>
        <taxon>Acanthomorphata</taxon>
        <taxon>Pelagiaria</taxon>
        <taxon>Scombriformes</taxon>
        <taxon>Scombridae</taxon>
        <taxon>Scomber</taxon>
    </lineage>
</organism>
<comment type="caution">
    <text evidence="2">The sequence shown here is derived from an EMBL/GenBank/DDBJ whole genome shotgun (WGS) entry which is preliminary data.</text>
</comment>
<dbReference type="EMBL" id="CAWUFR010000055">
    <property type="protein sequence ID" value="CAK6962089.1"/>
    <property type="molecule type" value="Genomic_DNA"/>
</dbReference>
<protein>
    <submittedName>
        <fullName evidence="2">Uncharacterized protein</fullName>
    </submittedName>
</protein>
<evidence type="ECO:0000313" key="2">
    <source>
        <dbReference type="EMBL" id="CAK6962089.1"/>
    </source>
</evidence>
<feature type="compositionally biased region" description="Polar residues" evidence="1">
    <location>
        <begin position="70"/>
        <end position="84"/>
    </location>
</feature>
<reference evidence="2 3" key="1">
    <citation type="submission" date="2024-01" db="EMBL/GenBank/DDBJ databases">
        <authorList>
            <person name="Alioto T."/>
            <person name="Alioto T."/>
            <person name="Gomez Garrido J."/>
        </authorList>
    </citation>
    <scope>NUCLEOTIDE SEQUENCE [LARGE SCALE GENOMIC DNA]</scope>
</reference>
<evidence type="ECO:0000256" key="1">
    <source>
        <dbReference type="SAM" id="MobiDB-lite"/>
    </source>
</evidence>
<evidence type="ECO:0000313" key="3">
    <source>
        <dbReference type="Proteomes" id="UP001314229"/>
    </source>
</evidence>
<dbReference type="AlphaFoldDB" id="A0AAV1NVE2"/>
<feature type="region of interest" description="Disordered" evidence="1">
    <location>
        <begin position="52"/>
        <end position="86"/>
    </location>
</feature>
<accession>A0AAV1NVE2</accession>